<gene>
    <name evidence="1" type="ORF">S06H3_35648</name>
</gene>
<protein>
    <submittedName>
        <fullName evidence="1">Uncharacterized protein</fullName>
    </submittedName>
</protein>
<comment type="caution">
    <text evidence="1">The sequence shown here is derived from an EMBL/GenBank/DDBJ whole genome shotgun (WGS) entry which is preliminary data.</text>
</comment>
<proteinExistence type="predicted"/>
<reference evidence="1" key="1">
    <citation type="journal article" date="2014" name="Front. Microbiol.">
        <title>High frequency of phylogenetically diverse reductive dehalogenase-homologous genes in deep subseafloor sedimentary metagenomes.</title>
        <authorList>
            <person name="Kawai M."/>
            <person name="Futagami T."/>
            <person name="Toyoda A."/>
            <person name="Takaki Y."/>
            <person name="Nishi S."/>
            <person name="Hori S."/>
            <person name="Arai W."/>
            <person name="Tsubouchi T."/>
            <person name="Morono Y."/>
            <person name="Uchiyama I."/>
            <person name="Ito T."/>
            <person name="Fujiyama A."/>
            <person name="Inagaki F."/>
            <person name="Takami H."/>
        </authorList>
    </citation>
    <scope>NUCLEOTIDE SEQUENCE</scope>
    <source>
        <strain evidence="1">Expedition CK06-06</strain>
    </source>
</reference>
<evidence type="ECO:0000313" key="1">
    <source>
        <dbReference type="EMBL" id="GAI24684.1"/>
    </source>
</evidence>
<dbReference type="EMBL" id="BARV01021527">
    <property type="protein sequence ID" value="GAI24684.1"/>
    <property type="molecule type" value="Genomic_DNA"/>
</dbReference>
<organism evidence="1">
    <name type="scientific">marine sediment metagenome</name>
    <dbReference type="NCBI Taxonomy" id="412755"/>
    <lineage>
        <taxon>unclassified sequences</taxon>
        <taxon>metagenomes</taxon>
        <taxon>ecological metagenomes</taxon>
    </lineage>
</organism>
<feature type="non-terminal residue" evidence="1">
    <location>
        <position position="1"/>
    </location>
</feature>
<name>X1P195_9ZZZZ</name>
<sequence length="83" mass="9299">QDNPTLFRQNLPVSECWDLFDQGYYYNYPPDFPEGQGECLKASPGDINEGDSEVCEDPFSCGGGLLWENIITAEILEDFAGKE</sequence>
<dbReference type="AlphaFoldDB" id="X1P195"/>
<accession>X1P195</accession>